<evidence type="ECO:0000313" key="3">
    <source>
        <dbReference type="RefSeq" id="XP_008297676.1"/>
    </source>
</evidence>
<gene>
    <name evidence="3" type="primary">LOC103370404</name>
</gene>
<dbReference type="RefSeq" id="XP_008297676.1">
    <property type="nucleotide sequence ID" value="XM_008299454.1"/>
</dbReference>
<organism evidence="2 3">
    <name type="scientific">Stegastes partitus</name>
    <name type="common">bicolor damselfish</name>
    <dbReference type="NCBI Taxonomy" id="144197"/>
    <lineage>
        <taxon>Eukaryota</taxon>
        <taxon>Metazoa</taxon>
        <taxon>Chordata</taxon>
        <taxon>Craniata</taxon>
        <taxon>Vertebrata</taxon>
        <taxon>Euteleostomi</taxon>
        <taxon>Actinopterygii</taxon>
        <taxon>Neopterygii</taxon>
        <taxon>Teleostei</taxon>
        <taxon>Neoteleostei</taxon>
        <taxon>Acanthomorphata</taxon>
        <taxon>Ovalentaria</taxon>
        <taxon>Pomacentridae</taxon>
        <taxon>Stegastes</taxon>
    </lineage>
</organism>
<feature type="region of interest" description="Disordered" evidence="1">
    <location>
        <begin position="51"/>
        <end position="70"/>
    </location>
</feature>
<accession>A0A9Y4NI29</accession>
<evidence type="ECO:0000256" key="1">
    <source>
        <dbReference type="SAM" id="MobiDB-lite"/>
    </source>
</evidence>
<reference evidence="3" key="1">
    <citation type="submission" date="2025-08" db="UniProtKB">
        <authorList>
            <consortium name="RefSeq"/>
        </authorList>
    </citation>
    <scope>IDENTIFICATION</scope>
</reference>
<feature type="non-terminal residue" evidence="3">
    <location>
        <position position="203"/>
    </location>
</feature>
<protein>
    <submittedName>
        <fullName evidence="3">Uncharacterized protein LOC103370404</fullName>
    </submittedName>
</protein>
<evidence type="ECO:0000313" key="2">
    <source>
        <dbReference type="Proteomes" id="UP000694891"/>
    </source>
</evidence>
<keyword evidence="2" id="KW-1185">Reference proteome</keyword>
<sequence>MARPGIHPDSTDTLWECCPNAGGSSSYLPWVFLVYFINFVRQVTVEVKQHLSTSRRRKTLRSSSSSSSGSAFTCVRVSSALRRREPPSNARSVNLLLGGMNFITSWRQSVKKNDSKRDAVQAQDIPDGPDSPSRLSVVNSPDLDPIITDFKLQLPDNKDALESANPSNGCSRSDLSLALEDCMAALDLFLRNDFEEAQARLRC</sequence>
<feature type="region of interest" description="Disordered" evidence="1">
    <location>
        <begin position="113"/>
        <end position="134"/>
    </location>
</feature>
<name>A0A9Y4NI29_9TELE</name>
<dbReference type="GeneID" id="103370404"/>
<feature type="compositionally biased region" description="Low complexity" evidence="1">
    <location>
        <begin position="61"/>
        <end position="70"/>
    </location>
</feature>
<proteinExistence type="predicted"/>
<dbReference type="AlphaFoldDB" id="A0A9Y4NI29"/>
<dbReference type="Proteomes" id="UP000694891">
    <property type="component" value="Unplaced"/>
</dbReference>